<evidence type="ECO:0000256" key="1">
    <source>
        <dbReference type="ARBA" id="ARBA00022729"/>
    </source>
</evidence>
<organism evidence="3 4">
    <name type="scientific">Bacteroides sedimenti</name>
    <dbReference type="NCBI Taxonomy" id="2136147"/>
    <lineage>
        <taxon>Bacteria</taxon>
        <taxon>Pseudomonadati</taxon>
        <taxon>Bacteroidota</taxon>
        <taxon>Bacteroidia</taxon>
        <taxon>Bacteroidales</taxon>
        <taxon>Bacteroidaceae</taxon>
        <taxon>Bacteroides</taxon>
    </lineage>
</organism>
<feature type="domain" description="Uncharacterized protein TP-0789" evidence="2">
    <location>
        <begin position="73"/>
        <end position="251"/>
    </location>
</feature>
<gene>
    <name evidence="3" type="ORF">BSYN_09170</name>
</gene>
<dbReference type="Gene3D" id="2.50.20.10">
    <property type="entry name" value="Lipoprotein localisation LolA/LolB/LppX"/>
    <property type="match status" value="1"/>
</dbReference>
<dbReference type="SUPFAM" id="SSF89392">
    <property type="entry name" value="Prokaryotic lipoproteins and lipoprotein localization factors"/>
    <property type="match status" value="1"/>
</dbReference>
<sequence length="258" mass="29928">MDMWKRLFLFGIFGVCTVAFVVRGQTLTAKEIVTKADEKARGVTAQSESTMTIIRPSWTRSITMKSWEKNNGRALILITSPAKDKGQVFLKIKTEMWNWVPAIERMIKIPPSMMLQSWMGSDFTNDDLIKESSIINDYDHKFLGKETVRDWVCYKIEMIPHPEAAVTWGKVILWITENGFNQWRAEYYDEDMKLINVLNASVIKKMGDREVPTKMEIVPVDKKNNKTVLEIKSIIYDQPIQDSYFSQQNMKSVSQRVK</sequence>
<dbReference type="Proteomes" id="UP001496674">
    <property type="component" value="Chromosome"/>
</dbReference>
<dbReference type="EMBL" id="AP028055">
    <property type="protein sequence ID" value="BEG98652.1"/>
    <property type="molecule type" value="Genomic_DNA"/>
</dbReference>
<evidence type="ECO:0000313" key="3">
    <source>
        <dbReference type="EMBL" id="BEG98652.1"/>
    </source>
</evidence>
<dbReference type="Pfam" id="PF17131">
    <property type="entry name" value="LolA_like"/>
    <property type="match status" value="1"/>
</dbReference>
<evidence type="ECO:0000313" key="4">
    <source>
        <dbReference type="Proteomes" id="UP001496674"/>
    </source>
</evidence>
<protein>
    <submittedName>
        <fullName evidence="3">Outer membrane lipoprotein-sorting protein</fullName>
    </submittedName>
</protein>
<dbReference type="InterPro" id="IPR029046">
    <property type="entry name" value="LolA/LolB/LppX"/>
</dbReference>
<dbReference type="CDD" id="cd16329">
    <property type="entry name" value="LolA_like"/>
    <property type="match status" value="1"/>
</dbReference>
<name>A0ABN6Z257_9BACE</name>
<accession>A0ABN6Z257</accession>
<evidence type="ECO:0000259" key="2">
    <source>
        <dbReference type="Pfam" id="PF17131"/>
    </source>
</evidence>
<proteinExistence type="predicted"/>
<reference evidence="3 4" key="1">
    <citation type="submission" date="2023-04" db="EMBL/GenBank/DDBJ databases">
        <title>Draft genome sequence of acteroides sedimenti strain YN3PY1.</title>
        <authorList>
            <person name="Yoshida N."/>
        </authorList>
    </citation>
    <scope>NUCLEOTIDE SEQUENCE [LARGE SCALE GENOMIC DNA]</scope>
    <source>
        <strain evidence="3 4">YN3PY1</strain>
    </source>
</reference>
<keyword evidence="4" id="KW-1185">Reference proteome</keyword>
<keyword evidence="3" id="KW-0449">Lipoprotein</keyword>
<dbReference type="InterPro" id="IPR033399">
    <property type="entry name" value="TP_0789-like"/>
</dbReference>
<keyword evidence="1" id="KW-0732">Signal</keyword>